<name>A0ACA9JWH0_9GLOM</name>
<sequence>MNPDKEVTKKLRPFYGHIDNVELYPGLMTEKTKPTMLGSGIALPFTISRCILSDAVNLVRNDRFYTDDFNPYNLTSWGWNEIQSDLTIASGSIMYKLILRHVPGLYKSNSVFALYPFTIPSRTLENLKNRGDNYWKSFDYDEPVISIRGPAKVPIDNYNDAMTVLNNNDLFHVTYTDDMKWITSEYGYFLGWNEKREHDQKREKLEKAVYTDDQQTFLNGIKEFFTKTTKHLVDTKQVTLGDGTYLLDVVRDVCNIAPVYFVSNYFGFPLKTEENQHKLFNEQELYLLLTILFTFLFANVDQTQSFKLKQSSQKISHVIYDVLAEVIKECRRDWYGVVMKSTHWKHWPLDISEDAKNMIKYLESNEDNESAVIWNILGTAIGAVTTIGKAASIILDFYLSPENVGYLAIMRMLAGKNDQKSENLLLGYILEALRLSPVVPGLFRIATNKTQIFEL</sequence>
<organism evidence="1 2">
    <name type="scientific">Cetraspora pellucida</name>
    <dbReference type="NCBI Taxonomy" id="1433469"/>
    <lineage>
        <taxon>Eukaryota</taxon>
        <taxon>Fungi</taxon>
        <taxon>Fungi incertae sedis</taxon>
        <taxon>Mucoromycota</taxon>
        <taxon>Glomeromycotina</taxon>
        <taxon>Glomeromycetes</taxon>
        <taxon>Diversisporales</taxon>
        <taxon>Gigasporaceae</taxon>
        <taxon>Cetraspora</taxon>
    </lineage>
</organism>
<evidence type="ECO:0000313" key="2">
    <source>
        <dbReference type="Proteomes" id="UP000789366"/>
    </source>
</evidence>
<reference evidence="1" key="1">
    <citation type="submission" date="2021-06" db="EMBL/GenBank/DDBJ databases">
        <authorList>
            <person name="Kallberg Y."/>
            <person name="Tangrot J."/>
            <person name="Rosling A."/>
        </authorList>
    </citation>
    <scope>NUCLEOTIDE SEQUENCE</scope>
    <source>
        <strain evidence="1">28 12/20/2015</strain>
    </source>
</reference>
<gene>
    <name evidence="1" type="ORF">SPELUC_LOCUS96</name>
</gene>
<accession>A0ACA9JWH0</accession>
<proteinExistence type="predicted"/>
<protein>
    <submittedName>
        <fullName evidence="1">8603_t:CDS:1</fullName>
    </submittedName>
</protein>
<evidence type="ECO:0000313" key="1">
    <source>
        <dbReference type="EMBL" id="CAG8439927.1"/>
    </source>
</evidence>
<comment type="caution">
    <text evidence="1">The sequence shown here is derived from an EMBL/GenBank/DDBJ whole genome shotgun (WGS) entry which is preliminary data.</text>
</comment>
<dbReference type="EMBL" id="CAJVPW010000025">
    <property type="protein sequence ID" value="CAG8439927.1"/>
    <property type="molecule type" value="Genomic_DNA"/>
</dbReference>
<dbReference type="Proteomes" id="UP000789366">
    <property type="component" value="Unassembled WGS sequence"/>
</dbReference>
<keyword evidence="2" id="KW-1185">Reference proteome</keyword>